<evidence type="ECO:0000256" key="2">
    <source>
        <dbReference type="SAM" id="MobiDB-lite"/>
    </source>
</evidence>
<evidence type="ECO:0000313" key="3">
    <source>
        <dbReference type="EMBL" id="KYC41661.1"/>
    </source>
</evidence>
<dbReference type="OrthoDB" id="572753at2"/>
<accession>A0A139XAE8</accession>
<evidence type="ECO:0000256" key="1">
    <source>
        <dbReference type="SAM" id="Coils"/>
    </source>
</evidence>
<dbReference type="Proteomes" id="UP000076925">
    <property type="component" value="Unassembled WGS sequence"/>
</dbReference>
<feature type="coiled-coil region" evidence="1">
    <location>
        <begin position="61"/>
        <end position="95"/>
    </location>
</feature>
<evidence type="ECO:0000313" key="4">
    <source>
        <dbReference type="Proteomes" id="UP000076925"/>
    </source>
</evidence>
<proteinExistence type="predicted"/>
<dbReference type="RefSeq" id="WP_017746560.1">
    <property type="nucleotide sequence ID" value="NZ_KQ976354.1"/>
</dbReference>
<dbReference type="STRING" id="128403.WA1_16590"/>
<dbReference type="AlphaFoldDB" id="A0A139XAE8"/>
<feature type="compositionally biased region" description="Basic and acidic residues" evidence="2">
    <location>
        <begin position="178"/>
        <end position="187"/>
    </location>
</feature>
<keyword evidence="4" id="KW-1185">Reference proteome</keyword>
<keyword evidence="1" id="KW-0175">Coiled coil</keyword>
<protein>
    <submittedName>
        <fullName evidence="3">Uncharacterized protein</fullName>
    </submittedName>
</protein>
<reference evidence="3 4" key="1">
    <citation type="journal article" date="2013" name="Genome Biol. Evol.">
        <title>Genomes of Stigonematalean cyanobacteria (subsection V) and the evolution of oxygenic photosynthesis from prokaryotes to plastids.</title>
        <authorList>
            <person name="Dagan T."/>
            <person name="Roettger M."/>
            <person name="Stucken K."/>
            <person name="Landan G."/>
            <person name="Koch R."/>
            <person name="Major P."/>
            <person name="Gould S.B."/>
            <person name="Goremykin V.V."/>
            <person name="Rippka R."/>
            <person name="Tandeau de Marsac N."/>
            <person name="Gugger M."/>
            <person name="Lockhart P.J."/>
            <person name="Allen J.F."/>
            <person name="Brune I."/>
            <person name="Maus I."/>
            <person name="Puhler A."/>
            <person name="Martin W.F."/>
        </authorList>
    </citation>
    <scope>NUCLEOTIDE SEQUENCE [LARGE SCALE GENOMIC DNA]</scope>
    <source>
        <strain evidence="3 4">PCC 7110</strain>
    </source>
</reference>
<dbReference type="EMBL" id="ANNX02000020">
    <property type="protein sequence ID" value="KYC41661.1"/>
    <property type="molecule type" value="Genomic_DNA"/>
</dbReference>
<feature type="region of interest" description="Disordered" evidence="2">
    <location>
        <begin position="163"/>
        <end position="201"/>
    </location>
</feature>
<name>A0A139XAE8_9CYAN</name>
<sequence>MTTPKESSARFRSATEFPKTIESLPQPEANKLYEEMRDCLIFTNRSRAQLQRRNEESKQSAIRFKTDLERLQSMLGQLKQEKEQLAESNRQIVSDLEHELSSMVGQMDRLSKAFDSVSDVENPDQVYWSALASPSRFMNFLKAIKAIVMWWREDKGVEGKVNQLSQASPSHLPGSVDTDERREKPQMHTDPASVGRALLDK</sequence>
<gene>
    <name evidence="3" type="ORF">WA1_16590</name>
</gene>
<comment type="caution">
    <text evidence="3">The sequence shown here is derived from an EMBL/GenBank/DDBJ whole genome shotgun (WGS) entry which is preliminary data.</text>
</comment>
<organism evidence="3 4">
    <name type="scientific">Scytonema hofmannii PCC 7110</name>
    <dbReference type="NCBI Taxonomy" id="128403"/>
    <lineage>
        <taxon>Bacteria</taxon>
        <taxon>Bacillati</taxon>
        <taxon>Cyanobacteriota</taxon>
        <taxon>Cyanophyceae</taxon>
        <taxon>Nostocales</taxon>
        <taxon>Scytonemataceae</taxon>
        <taxon>Scytonema</taxon>
    </lineage>
</organism>